<dbReference type="Gene3D" id="3.80.10.10">
    <property type="entry name" value="Ribonuclease Inhibitor"/>
    <property type="match status" value="1"/>
</dbReference>
<evidence type="ECO:0000313" key="2">
    <source>
        <dbReference type="EMBL" id="RDX71015.1"/>
    </source>
</evidence>
<sequence length="135" mass="15732">MKKTKDKNDERQLIHKKTSSSFISFVRRQDEKPLAWSEASVIASFCFIVLQNLVNLKVVDLSECSKLEEMPDLSKTTNLQVLILRHYSMLAIVNPSIFFLAKLEKLDLYYCRSLIILATDSHVCKLSHSHWYQRI</sequence>
<dbReference type="InterPro" id="IPR056845">
    <property type="entry name" value="LRR_Zer-1"/>
</dbReference>
<feature type="domain" description="Zer-1-like leucine-rich repeats region" evidence="1">
    <location>
        <begin position="49"/>
        <end position="109"/>
    </location>
</feature>
<dbReference type="AlphaFoldDB" id="A0A371EY79"/>
<evidence type="ECO:0000259" key="1">
    <source>
        <dbReference type="Pfam" id="PF25013"/>
    </source>
</evidence>
<dbReference type="OrthoDB" id="1112844at2759"/>
<comment type="caution">
    <text evidence="2">The sequence shown here is derived from an EMBL/GenBank/DDBJ whole genome shotgun (WGS) entry which is preliminary data.</text>
</comment>
<evidence type="ECO:0000313" key="3">
    <source>
        <dbReference type="Proteomes" id="UP000257109"/>
    </source>
</evidence>
<organism evidence="2 3">
    <name type="scientific">Mucuna pruriens</name>
    <name type="common">Velvet bean</name>
    <name type="synonym">Dolichos pruriens</name>
    <dbReference type="NCBI Taxonomy" id="157652"/>
    <lineage>
        <taxon>Eukaryota</taxon>
        <taxon>Viridiplantae</taxon>
        <taxon>Streptophyta</taxon>
        <taxon>Embryophyta</taxon>
        <taxon>Tracheophyta</taxon>
        <taxon>Spermatophyta</taxon>
        <taxon>Magnoliopsida</taxon>
        <taxon>eudicotyledons</taxon>
        <taxon>Gunneridae</taxon>
        <taxon>Pentapetalae</taxon>
        <taxon>rosids</taxon>
        <taxon>fabids</taxon>
        <taxon>Fabales</taxon>
        <taxon>Fabaceae</taxon>
        <taxon>Papilionoideae</taxon>
        <taxon>50 kb inversion clade</taxon>
        <taxon>NPAAA clade</taxon>
        <taxon>indigoferoid/millettioid clade</taxon>
        <taxon>Phaseoleae</taxon>
        <taxon>Mucuna</taxon>
    </lineage>
</organism>
<dbReference type="SUPFAM" id="SSF52047">
    <property type="entry name" value="RNI-like"/>
    <property type="match status" value="1"/>
</dbReference>
<feature type="non-terminal residue" evidence="2">
    <location>
        <position position="1"/>
    </location>
</feature>
<reference evidence="2" key="1">
    <citation type="submission" date="2018-05" db="EMBL/GenBank/DDBJ databases">
        <title>Draft genome of Mucuna pruriens seed.</title>
        <authorList>
            <person name="Nnadi N.E."/>
            <person name="Vos R."/>
            <person name="Hasami M.H."/>
            <person name="Devisetty U.K."/>
            <person name="Aguiy J.C."/>
        </authorList>
    </citation>
    <scope>NUCLEOTIDE SEQUENCE [LARGE SCALE GENOMIC DNA]</scope>
    <source>
        <strain evidence="2">JCA_2017</strain>
    </source>
</reference>
<dbReference type="InterPro" id="IPR032675">
    <property type="entry name" value="LRR_dom_sf"/>
</dbReference>
<protein>
    <submittedName>
        <fullName evidence="2">Disease resistance protein RPP5</fullName>
    </submittedName>
</protein>
<dbReference type="Pfam" id="PF25013">
    <property type="entry name" value="LRR_Zer-1"/>
    <property type="match status" value="1"/>
</dbReference>
<accession>A0A371EY79</accession>
<gene>
    <name evidence="2" type="primary">RPP5</name>
    <name evidence="2" type="ORF">CR513_49686</name>
</gene>
<dbReference type="Proteomes" id="UP000257109">
    <property type="component" value="Unassembled WGS sequence"/>
</dbReference>
<dbReference type="EMBL" id="QJKJ01011493">
    <property type="protein sequence ID" value="RDX71015.1"/>
    <property type="molecule type" value="Genomic_DNA"/>
</dbReference>
<keyword evidence="3" id="KW-1185">Reference proteome</keyword>
<name>A0A371EY79_MUCPR</name>
<proteinExistence type="predicted"/>